<evidence type="ECO:0000313" key="5">
    <source>
        <dbReference type="Proteomes" id="UP000005143"/>
    </source>
</evidence>
<dbReference type="GO" id="GO:0005576">
    <property type="term" value="C:extracellular region"/>
    <property type="evidence" value="ECO:0007669"/>
    <property type="project" value="TreeGrafter"/>
</dbReference>
<feature type="region of interest" description="Disordered" evidence="1">
    <location>
        <begin position="406"/>
        <end position="460"/>
    </location>
</feature>
<keyword evidence="2" id="KW-0472">Membrane</keyword>
<dbReference type="InterPro" id="IPR003399">
    <property type="entry name" value="Mce/MlaD"/>
</dbReference>
<keyword evidence="2" id="KW-0812">Transmembrane</keyword>
<dbReference type="OrthoDB" id="338143at2"/>
<evidence type="ECO:0000259" key="3">
    <source>
        <dbReference type="Pfam" id="PF02470"/>
    </source>
</evidence>
<protein>
    <recommendedName>
        <fullName evidence="3">Mce/MlaD domain-containing protein</fullName>
    </recommendedName>
</protein>
<feature type="domain" description="Mce/MlaD" evidence="3">
    <location>
        <begin position="42"/>
        <end position="124"/>
    </location>
</feature>
<dbReference type="EMBL" id="AGUD01000029">
    <property type="protein sequence ID" value="EHN12382.1"/>
    <property type="molecule type" value="Genomic_DNA"/>
</dbReference>
<dbReference type="InterPro" id="IPR052336">
    <property type="entry name" value="MlaD_Phospholipid_Transporter"/>
</dbReference>
<gene>
    <name evidence="4" type="ORF">PAI11_07270</name>
</gene>
<sequence>MNRRRASLAANPVLVGAAAVLIALVALVISYNANSGLPFVETYDVDVQVADAKKLTTGTDVRIAGKRVGQVNAIDAEPGRDGRPPYAVLRLALDLDVRPLPRDTTARIRPRSVIGAKFVELMPGESRAGIPDGGTIAEARTSASTDLDEVTAAFDAGIRGSVRKIITGSSDGLAGRGPALNAALDRMPGTEAAATHAFRVLADPATDLGGFLRGAARALEAIRPRASDIQPALRDAATTFAALADERQAIVGTLRASPPTLDEARRASIALRPVLRDTAALAREIRPGVRALRPAARELRIAARRSIPVLRRGSILGRQFEAVIASLDGALDRPATTTTLDRLTRGGRDLRPVVDELQLVQARCNYVTLFARNVSSTLGDGDQYGNWFRAQASVDITHVLRSPATSATLHDNPYPSTTPNGCGIGNELYRPGQDFGPGPGPVAPRNPTTRPPAGTPEGPR</sequence>
<name>H0E1R5_9ACTN</name>
<dbReference type="Proteomes" id="UP000005143">
    <property type="component" value="Unassembled WGS sequence"/>
</dbReference>
<organism evidence="4 5">
    <name type="scientific">Patulibacter medicamentivorans</name>
    <dbReference type="NCBI Taxonomy" id="1097667"/>
    <lineage>
        <taxon>Bacteria</taxon>
        <taxon>Bacillati</taxon>
        <taxon>Actinomycetota</taxon>
        <taxon>Thermoleophilia</taxon>
        <taxon>Solirubrobacterales</taxon>
        <taxon>Patulibacteraceae</taxon>
        <taxon>Patulibacter</taxon>
    </lineage>
</organism>
<keyword evidence="2" id="KW-1133">Transmembrane helix</keyword>
<feature type="transmembrane region" description="Helical" evidence="2">
    <location>
        <begin position="12"/>
        <end position="31"/>
    </location>
</feature>
<dbReference type="Pfam" id="PF02470">
    <property type="entry name" value="MlaD"/>
    <property type="match status" value="1"/>
</dbReference>
<evidence type="ECO:0000313" key="4">
    <source>
        <dbReference type="EMBL" id="EHN12382.1"/>
    </source>
</evidence>
<dbReference type="PANTHER" id="PTHR33371:SF15">
    <property type="entry name" value="LIPOPROTEIN LPRN"/>
    <property type="match status" value="1"/>
</dbReference>
<proteinExistence type="predicted"/>
<feature type="compositionally biased region" description="Pro residues" evidence="1">
    <location>
        <begin position="438"/>
        <end position="454"/>
    </location>
</feature>
<dbReference type="RefSeq" id="WP_007570999.1">
    <property type="nucleotide sequence ID" value="NZ_AGUD01000029.1"/>
</dbReference>
<feature type="compositionally biased region" description="Polar residues" evidence="1">
    <location>
        <begin position="406"/>
        <end position="420"/>
    </location>
</feature>
<reference evidence="4 5" key="1">
    <citation type="journal article" date="2013" name="Biodegradation">
        <title>Quantitative proteomic analysis of ibuprofen-degrading Patulibacter sp. strain I11.</title>
        <authorList>
            <person name="Almeida B."/>
            <person name="Kjeldal H."/>
            <person name="Lolas I."/>
            <person name="Knudsen A.D."/>
            <person name="Carvalho G."/>
            <person name="Nielsen K.L."/>
            <person name="Barreto Crespo M.T."/>
            <person name="Stensballe A."/>
            <person name="Nielsen J.L."/>
        </authorList>
    </citation>
    <scope>NUCLEOTIDE SEQUENCE [LARGE SCALE GENOMIC DNA]</scope>
    <source>
        <strain evidence="4 5">I11</strain>
    </source>
</reference>
<dbReference type="PANTHER" id="PTHR33371">
    <property type="entry name" value="INTERMEMBRANE PHOSPHOLIPID TRANSPORT SYSTEM BINDING PROTEIN MLAD-RELATED"/>
    <property type="match status" value="1"/>
</dbReference>
<keyword evidence="5" id="KW-1185">Reference proteome</keyword>
<accession>H0E1R5</accession>
<dbReference type="AlphaFoldDB" id="H0E1R5"/>
<evidence type="ECO:0000256" key="1">
    <source>
        <dbReference type="SAM" id="MobiDB-lite"/>
    </source>
</evidence>
<evidence type="ECO:0000256" key="2">
    <source>
        <dbReference type="SAM" id="Phobius"/>
    </source>
</evidence>
<comment type="caution">
    <text evidence="4">The sequence shown here is derived from an EMBL/GenBank/DDBJ whole genome shotgun (WGS) entry which is preliminary data.</text>
</comment>